<organism evidence="3">
    <name type="scientific">Grosmannia clavigera (strain kw1407 / UAMH 11150)</name>
    <name type="common">Blue stain fungus</name>
    <name type="synonym">Graphiocladiella clavigera</name>
    <dbReference type="NCBI Taxonomy" id="655863"/>
    <lineage>
        <taxon>Eukaryota</taxon>
        <taxon>Fungi</taxon>
        <taxon>Dikarya</taxon>
        <taxon>Ascomycota</taxon>
        <taxon>Pezizomycotina</taxon>
        <taxon>Sordariomycetes</taxon>
        <taxon>Sordariomycetidae</taxon>
        <taxon>Ophiostomatales</taxon>
        <taxon>Ophiostomataceae</taxon>
        <taxon>Leptographium</taxon>
    </lineage>
</organism>
<dbReference type="Proteomes" id="UP000007796">
    <property type="component" value="Unassembled WGS sequence"/>
</dbReference>
<dbReference type="InParanoid" id="F0XBK1"/>
<dbReference type="EMBL" id="GL629756">
    <property type="protein sequence ID" value="EFX04897.1"/>
    <property type="molecule type" value="Genomic_DNA"/>
</dbReference>
<feature type="region of interest" description="Disordered" evidence="1">
    <location>
        <begin position="69"/>
        <end position="93"/>
    </location>
</feature>
<evidence type="ECO:0000313" key="2">
    <source>
        <dbReference type="EMBL" id="EFX04897.1"/>
    </source>
</evidence>
<accession>F0XBK1</accession>
<proteinExistence type="predicted"/>
<reference evidence="2 3" key="1">
    <citation type="journal article" date="2011" name="Proc. Natl. Acad. Sci. U.S.A.">
        <title>Genome and transcriptome analyses of the mountain pine beetle-fungal symbiont Grosmannia clavigera, a lodgepole pine pathogen.</title>
        <authorList>
            <person name="DiGuistini S."/>
            <person name="Wang Y."/>
            <person name="Liao N.Y."/>
            <person name="Taylor G."/>
            <person name="Tanguay P."/>
            <person name="Feau N."/>
            <person name="Henrissat B."/>
            <person name="Chan S.K."/>
            <person name="Hesse-Orce U."/>
            <person name="Alamouti S.M."/>
            <person name="Tsui C.K.M."/>
            <person name="Docking R.T."/>
            <person name="Levasseur A."/>
            <person name="Haridas S."/>
            <person name="Robertson G."/>
            <person name="Birol I."/>
            <person name="Holt R.A."/>
            <person name="Marra M.A."/>
            <person name="Hamelin R.C."/>
            <person name="Hirst M."/>
            <person name="Jones S.J.M."/>
            <person name="Bohlmann J."/>
            <person name="Breuil C."/>
        </authorList>
    </citation>
    <scope>NUCLEOTIDE SEQUENCE [LARGE SCALE GENOMIC DNA]</scope>
    <source>
        <strain evidence="3">kw1407 / UAMH 11150</strain>
    </source>
</reference>
<dbReference type="HOGENOM" id="CLU_1518024_0_0_1"/>
<dbReference type="AlphaFoldDB" id="F0XBK1"/>
<dbReference type="RefSeq" id="XP_014174379.1">
    <property type="nucleotide sequence ID" value="XM_014318904.1"/>
</dbReference>
<evidence type="ECO:0000313" key="3">
    <source>
        <dbReference type="Proteomes" id="UP000007796"/>
    </source>
</evidence>
<sequence>MLQWVGSSGCDGFLVLSSNVRSSRVPTTGEAEATGGIATAKYQGGRSRTVCTAAAIMAIDTPWKKIGAGKKEKAGKKRGAENSRGVRTSRGVKTYGGVGTSNCKKSRKCIGNTEGNIARKMNGIGNKARLKHTLKIRGKGTRGSPDIMAIEALTSTTAIPTSIPTNHPTGRLSWYRT</sequence>
<evidence type="ECO:0000256" key="1">
    <source>
        <dbReference type="SAM" id="MobiDB-lite"/>
    </source>
</evidence>
<name>F0XBK1_GROCL</name>
<dbReference type="GeneID" id="25978450"/>
<protein>
    <submittedName>
        <fullName evidence="2">Uncharacterized protein</fullName>
    </submittedName>
</protein>
<gene>
    <name evidence="2" type="ORF">CMQ_5159</name>
</gene>
<keyword evidence="3" id="KW-1185">Reference proteome</keyword>